<evidence type="ECO:0000313" key="1">
    <source>
        <dbReference type="EMBL" id="QES51668.1"/>
    </source>
</evidence>
<dbReference type="GO" id="GO:0003989">
    <property type="term" value="F:acetyl-CoA carboxylase activity"/>
    <property type="evidence" value="ECO:0007669"/>
    <property type="project" value="InterPro"/>
</dbReference>
<protein>
    <recommendedName>
        <fullName evidence="3">Acyl-CoA carboxylase subunit epsilon</fullName>
    </recommendedName>
</protein>
<evidence type="ECO:0000313" key="2">
    <source>
        <dbReference type="Proteomes" id="UP000325211"/>
    </source>
</evidence>
<gene>
    <name evidence="1" type="ORF">DEJ50_31280</name>
</gene>
<reference evidence="1 2" key="1">
    <citation type="submission" date="2018-05" db="EMBL/GenBank/DDBJ databases">
        <title>Streptomyces venezuelae.</title>
        <authorList>
            <person name="Kim W."/>
            <person name="Lee N."/>
            <person name="Cho B.-K."/>
        </authorList>
    </citation>
    <scope>NUCLEOTIDE SEQUENCE [LARGE SCALE GENOMIC DNA]</scope>
    <source>
        <strain evidence="1 2">ATCC 21782</strain>
    </source>
</reference>
<dbReference type="GO" id="GO:0004658">
    <property type="term" value="F:propionyl-CoA carboxylase activity"/>
    <property type="evidence" value="ECO:0007669"/>
    <property type="project" value="InterPro"/>
</dbReference>
<name>A0A5P2DC34_STRVZ</name>
<evidence type="ECO:0008006" key="3">
    <source>
        <dbReference type="Google" id="ProtNLM"/>
    </source>
</evidence>
<proteinExistence type="predicted"/>
<sequence length="69" mass="7365">MPNNPPVTTLLRIERGHAEPEELAAIAAVLTARARAAQAATEPDPPARRVVRRPGGLHQACWAGCWTCA</sequence>
<dbReference type="Proteomes" id="UP000325211">
    <property type="component" value="Chromosome"/>
</dbReference>
<dbReference type="Pfam" id="PF13822">
    <property type="entry name" value="ACC_epsilon"/>
    <property type="match status" value="1"/>
</dbReference>
<dbReference type="EMBL" id="CP029190">
    <property type="protein sequence ID" value="QES51668.1"/>
    <property type="molecule type" value="Genomic_DNA"/>
</dbReference>
<organism evidence="1 2">
    <name type="scientific">Streptomyces venezuelae</name>
    <dbReference type="NCBI Taxonomy" id="54571"/>
    <lineage>
        <taxon>Bacteria</taxon>
        <taxon>Bacillati</taxon>
        <taxon>Actinomycetota</taxon>
        <taxon>Actinomycetes</taxon>
        <taxon>Kitasatosporales</taxon>
        <taxon>Streptomycetaceae</taxon>
        <taxon>Streptomyces</taxon>
    </lineage>
</organism>
<dbReference type="AlphaFoldDB" id="A0A5P2DC34"/>
<dbReference type="RefSeq" id="WP_150211416.1">
    <property type="nucleotide sequence ID" value="NZ_CP029190.1"/>
</dbReference>
<accession>A0A5P2DC34</accession>
<dbReference type="InterPro" id="IPR032716">
    <property type="entry name" value="ACC_epsilon"/>
</dbReference>